<gene>
    <name evidence="1" type="ORF">ISN44_As06g003240</name>
</gene>
<accession>A0A8T2CL31</accession>
<protein>
    <submittedName>
        <fullName evidence="1">Uncharacterized protein</fullName>
    </submittedName>
</protein>
<comment type="caution">
    <text evidence="1">The sequence shown here is derived from an EMBL/GenBank/DDBJ whole genome shotgun (WGS) entry which is preliminary data.</text>
</comment>
<name>A0A8T2CL31_ARASU</name>
<evidence type="ECO:0000313" key="2">
    <source>
        <dbReference type="Proteomes" id="UP000694251"/>
    </source>
</evidence>
<dbReference type="AlphaFoldDB" id="A0A8T2CL31"/>
<keyword evidence="2" id="KW-1185">Reference proteome</keyword>
<dbReference type="EMBL" id="JAEFBJ010000006">
    <property type="protein sequence ID" value="KAG7595771.1"/>
    <property type="molecule type" value="Genomic_DNA"/>
</dbReference>
<proteinExistence type="predicted"/>
<dbReference type="Proteomes" id="UP000694251">
    <property type="component" value="Chromosome 6"/>
</dbReference>
<evidence type="ECO:0000313" key="1">
    <source>
        <dbReference type="EMBL" id="KAG7595771.1"/>
    </source>
</evidence>
<reference evidence="1 2" key="1">
    <citation type="submission" date="2020-12" db="EMBL/GenBank/DDBJ databases">
        <title>Concerted genomic and epigenomic changes stabilize Arabidopsis allopolyploids.</title>
        <authorList>
            <person name="Chen Z."/>
        </authorList>
    </citation>
    <scope>NUCLEOTIDE SEQUENCE [LARGE SCALE GENOMIC DNA]</scope>
    <source>
        <strain evidence="1">As9502</strain>
        <tissue evidence="1">Leaf</tissue>
    </source>
</reference>
<sequence>MALFPFFVPLRINGHIRNLKPGADAFSPLQEGAPPLQSGSYWWKRIWLCGRASQ</sequence>
<organism evidence="1 2">
    <name type="scientific">Arabidopsis suecica</name>
    <name type="common">Swedish thale-cress</name>
    <name type="synonym">Cardaminopsis suecica</name>
    <dbReference type="NCBI Taxonomy" id="45249"/>
    <lineage>
        <taxon>Eukaryota</taxon>
        <taxon>Viridiplantae</taxon>
        <taxon>Streptophyta</taxon>
        <taxon>Embryophyta</taxon>
        <taxon>Tracheophyta</taxon>
        <taxon>Spermatophyta</taxon>
        <taxon>Magnoliopsida</taxon>
        <taxon>eudicotyledons</taxon>
        <taxon>Gunneridae</taxon>
        <taxon>Pentapetalae</taxon>
        <taxon>rosids</taxon>
        <taxon>malvids</taxon>
        <taxon>Brassicales</taxon>
        <taxon>Brassicaceae</taxon>
        <taxon>Camelineae</taxon>
        <taxon>Arabidopsis</taxon>
    </lineage>
</organism>